<feature type="region of interest" description="Disordered" evidence="1">
    <location>
        <begin position="75"/>
        <end position="119"/>
    </location>
</feature>
<feature type="signal peptide" evidence="2">
    <location>
        <begin position="1"/>
        <end position="24"/>
    </location>
</feature>
<name>A0A9P5PF90_9AGAR</name>
<organism evidence="3 4">
    <name type="scientific">Rhodocollybia butyracea</name>
    <dbReference type="NCBI Taxonomy" id="206335"/>
    <lineage>
        <taxon>Eukaryota</taxon>
        <taxon>Fungi</taxon>
        <taxon>Dikarya</taxon>
        <taxon>Basidiomycota</taxon>
        <taxon>Agaricomycotina</taxon>
        <taxon>Agaricomycetes</taxon>
        <taxon>Agaricomycetidae</taxon>
        <taxon>Agaricales</taxon>
        <taxon>Marasmiineae</taxon>
        <taxon>Omphalotaceae</taxon>
        <taxon>Rhodocollybia</taxon>
    </lineage>
</organism>
<evidence type="ECO:0000313" key="4">
    <source>
        <dbReference type="Proteomes" id="UP000772434"/>
    </source>
</evidence>
<dbReference type="AlphaFoldDB" id="A0A9P5PF90"/>
<proteinExistence type="predicted"/>
<keyword evidence="4" id="KW-1185">Reference proteome</keyword>
<comment type="caution">
    <text evidence="3">The sequence shown here is derived from an EMBL/GenBank/DDBJ whole genome shotgun (WGS) entry which is preliminary data.</text>
</comment>
<keyword evidence="2" id="KW-0732">Signal</keyword>
<evidence type="ECO:0000256" key="2">
    <source>
        <dbReference type="SAM" id="SignalP"/>
    </source>
</evidence>
<protein>
    <submittedName>
        <fullName evidence="3">Uncharacterized protein</fullName>
    </submittedName>
</protein>
<evidence type="ECO:0000256" key="1">
    <source>
        <dbReference type="SAM" id="MobiDB-lite"/>
    </source>
</evidence>
<sequence length="333" mass="37035">MLITPGIHCFGLVIVAELISAVHAIPVPASGSTPPSTFMHLEELNSFRAPTLSLSLNPHSLLRCASSSRARYNHWKNHASGSKSPSAAVHPLSKSGHTHSPNSPLSPPPQGSPLHSGLPDPSEWWSTAYRITVSGLAELSHIDQSLKDFDTRPPLKLGALDRNWITNSIVNAIRATKKSNQGSPIEEQPRFDFSGESNRYTNDYPAAADSQVPLTSTKDNMVMLVLEGLEGSCKDRPCAGCVLKSGNFVFTSIYRPDPDRWRGVFRYTNAPHYSTNEWKMFDEQFWDRFPLEKIQEPQWAKVKRDIDRRDKDKIDRLGKAAAASSQKKLATRH</sequence>
<reference evidence="3" key="1">
    <citation type="submission" date="2020-11" db="EMBL/GenBank/DDBJ databases">
        <authorList>
            <consortium name="DOE Joint Genome Institute"/>
            <person name="Ahrendt S."/>
            <person name="Riley R."/>
            <person name="Andreopoulos W."/>
            <person name="Labutti K."/>
            <person name="Pangilinan J."/>
            <person name="Ruiz-Duenas F.J."/>
            <person name="Barrasa J.M."/>
            <person name="Sanchez-Garcia M."/>
            <person name="Camarero S."/>
            <person name="Miyauchi S."/>
            <person name="Serrano A."/>
            <person name="Linde D."/>
            <person name="Babiker R."/>
            <person name="Drula E."/>
            <person name="Ayuso-Fernandez I."/>
            <person name="Pacheco R."/>
            <person name="Padilla G."/>
            <person name="Ferreira P."/>
            <person name="Barriuso J."/>
            <person name="Kellner H."/>
            <person name="Castanera R."/>
            <person name="Alfaro M."/>
            <person name="Ramirez L."/>
            <person name="Pisabarro A.G."/>
            <person name="Kuo A."/>
            <person name="Tritt A."/>
            <person name="Lipzen A."/>
            <person name="He G."/>
            <person name="Yan M."/>
            <person name="Ng V."/>
            <person name="Cullen D."/>
            <person name="Martin F."/>
            <person name="Rosso M.-N."/>
            <person name="Henrissat B."/>
            <person name="Hibbett D."/>
            <person name="Martinez A.T."/>
            <person name="Grigoriev I.V."/>
        </authorList>
    </citation>
    <scope>NUCLEOTIDE SEQUENCE</scope>
    <source>
        <strain evidence="3">AH 40177</strain>
    </source>
</reference>
<dbReference type="Proteomes" id="UP000772434">
    <property type="component" value="Unassembled WGS sequence"/>
</dbReference>
<accession>A0A9P5PF90</accession>
<dbReference type="EMBL" id="JADNRY010000181">
    <property type="protein sequence ID" value="KAF9062107.1"/>
    <property type="molecule type" value="Genomic_DNA"/>
</dbReference>
<gene>
    <name evidence="3" type="ORF">BDP27DRAFT_1428226</name>
</gene>
<feature type="chain" id="PRO_5040223022" evidence="2">
    <location>
        <begin position="25"/>
        <end position="333"/>
    </location>
</feature>
<evidence type="ECO:0000313" key="3">
    <source>
        <dbReference type="EMBL" id="KAF9062107.1"/>
    </source>
</evidence>